<dbReference type="InterPro" id="IPR027417">
    <property type="entry name" value="P-loop_NTPase"/>
</dbReference>
<keyword evidence="1" id="KW-0547">Nucleotide-binding</keyword>
<keyword evidence="2" id="KW-0067">ATP-binding</keyword>
<evidence type="ECO:0000259" key="3">
    <source>
        <dbReference type="SMART" id="SM00421"/>
    </source>
</evidence>
<evidence type="ECO:0000313" key="4">
    <source>
        <dbReference type="EMBL" id="MBG6137011.1"/>
    </source>
</evidence>
<dbReference type="Gene3D" id="1.10.10.10">
    <property type="entry name" value="Winged helix-like DNA-binding domain superfamily/Winged helix DNA-binding domain"/>
    <property type="match status" value="1"/>
</dbReference>
<dbReference type="GO" id="GO:0004016">
    <property type="term" value="F:adenylate cyclase activity"/>
    <property type="evidence" value="ECO:0007669"/>
    <property type="project" value="TreeGrafter"/>
</dbReference>
<dbReference type="AlphaFoldDB" id="A0A8J7GTL9"/>
<keyword evidence="4" id="KW-0238">DNA-binding</keyword>
<dbReference type="CDD" id="cd06170">
    <property type="entry name" value="LuxR_C_like"/>
    <property type="match status" value="1"/>
</dbReference>
<dbReference type="InterPro" id="IPR016032">
    <property type="entry name" value="Sig_transdc_resp-reg_C-effctor"/>
</dbReference>
<comment type="caution">
    <text evidence="4">The sequence shown here is derived from an EMBL/GenBank/DDBJ whole genome shotgun (WGS) entry which is preliminary data.</text>
</comment>
<sequence>MQITSPVVIGRGAELALLDRGLAAARDRRGGTLFLIGEAGIGKSRLAAECAARAGAAGMPVLRGRSGTSGLAMPFRPVTEALLSYFRLLGPPRDPELAPYRPVLARLVPDWRDGTVADGPVTLIEVAEAVLRLLAVAGRDTGCLLVIEDLHDADAETLAVLDYLVDNVAGLPVLILATLRPDPVRAADLARDAARRRSAVLSELSGFTPEQVRQMAAACLGVDRGALPGTVGDHLVQHGDGSPFVVEEILRGMVAANVLRTGPAGWRVFGDLDIEVPVTVVRSVARRAHRLGAQGGELLQVAAVLGRRFDLAELRTVTGLDDRSLIAHLRAAIDGHLVTPSGSVADSYEFRHALIADALLASLTPTERAAIARRAADAVERAHPGLPGDWGQRVATLRLASGDLAGAGLLFARAGDAALAAGGLTSAVGLLERARELLTGRPELTDVLESLPHALAEAGQLDRALALIDQLPVTGGLSHARAAALHTRMAWWAASAGRVADGVAQVALARTLLGRAGGAEQTAALDVVEGELTLNGHMGATGPDRLVRAEELATRAVGAAEAAGQHVVACQSWQLLSKVARLRGTGEADACLERVLDIAETHGLPVWHIHALTLLGGNEFLRTGHSHQLERALKAARGIGEISLLHTVEVSLARIWALRGDHADAREVAERCLASSTRLRHVDNQRMALLTLAVVAAHQGQRREMDRALAEFGRRGGTGSMHVPVVFGHCRAFCALLEEDRDRAVAELGESLAWSRTNLNIFPLDGRFGLRPFLRVLAGHAPAEEDPAGQLRWNRQFVLFAQAVSLGRAGRAAEATAAMTAAREAARPFPVAHHLGLRLVAEDAVAHGWGDPEGWLRAAEQYFHPTAPAVAAACRGLLRRAGANVGQRRSGTGKVPAVLRDGGVTVREYEVFRLLGSAPANREIAERLFISPRTAEKHVASLIAKTGQPNRAALCDYAAHLQPPPAG</sequence>
<name>A0A8J7GTL9_9ACTN</name>
<dbReference type="InterPro" id="IPR036388">
    <property type="entry name" value="WH-like_DNA-bd_sf"/>
</dbReference>
<dbReference type="GO" id="GO:0003677">
    <property type="term" value="F:DNA binding"/>
    <property type="evidence" value="ECO:0007669"/>
    <property type="project" value="UniProtKB-KW"/>
</dbReference>
<dbReference type="InterPro" id="IPR041664">
    <property type="entry name" value="AAA_16"/>
</dbReference>
<dbReference type="GO" id="GO:0005737">
    <property type="term" value="C:cytoplasm"/>
    <property type="evidence" value="ECO:0007669"/>
    <property type="project" value="TreeGrafter"/>
</dbReference>
<evidence type="ECO:0000256" key="2">
    <source>
        <dbReference type="ARBA" id="ARBA00022840"/>
    </source>
</evidence>
<proteinExistence type="predicted"/>
<evidence type="ECO:0000256" key="1">
    <source>
        <dbReference type="ARBA" id="ARBA00022741"/>
    </source>
</evidence>
<dbReference type="PANTHER" id="PTHR16305">
    <property type="entry name" value="TESTICULAR SOLUBLE ADENYLYL CYCLASE"/>
    <property type="match status" value="1"/>
</dbReference>
<organism evidence="4 5">
    <name type="scientific">Longispora fulva</name>
    <dbReference type="NCBI Taxonomy" id="619741"/>
    <lineage>
        <taxon>Bacteria</taxon>
        <taxon>Bacillati</taxon>
        <taxon>Actinomycetota</taxon>
        <taxon>Actinomycetes</taxon>
        <taxon>Micromonosporales</taxon>
        <taxon>Micromonosporaceae</taxon>
        <taxon>Longispora</taxon>
    </lineage>
</organism>
<dbReference type="Pfam" id="PF00196">
    <property type="entry name" value="GerE"/>
    <property type="match status" value="1"/>
</dbReference>
<dbReference type="PANTHER" id="PTHR16305:SF28">
    <property type="entry name" value="GUANYLATE CYCLASE DOMAIN-CONTAINING PROTEIN"/>
    <property type="match status" value="1"/>
</dbReference>
<keyword evidence="5" id="KW-1185">Reference proteome</keyword>
<dbReference type="EMBL" id="JADOUF010000001">
    <property type="protein sequence ID" value="MBG6137011.1"/>
    <property type="molecule type" value="Genomic_DNA"/>
</dbReference>
<dbReference type="Proteomes" id="UP000622552">
    <property type="component" value="Unassembled WGS sequence"/>
</dbReference>
<gene>
    <name evidence="4" type="ORF">IW245_003205</name>
</gene>
<accession>A0A8J7GTL9</accession>
<dbReference type="SUPFAM" id="SSF46894">
    <property type="entry name" value="C-terminal effector domain of the bipartite response regulators"/>
    <property type="match status" value="1"/>
</dbReference>
<reference evidence="4" key="1">
    <citation type="submission" date="2020-11" db="EMBL/GenBank/DDBJ databases">
        <title>Sequencing the genomes of 1000 actinobacteria strains.</title>
        <authorList>
            <person name="Klenk H.-P."/>
        </authorList>
    </citation>
    <scope>NUCLEOTIDE SEQUENCE</scope>
    <source>
        <strain evidence="4">DSM 45356</strain>
    </source>
</reference>
<dbReference type="Pfam" id="PF13191">
    <property type="entry name" value="AAA_16"/>
    <property type="match status" value="1"/>
</dbReference>
<dbReference type="InterPro" id="IPR011990">
    <property type="entry name" value="TPR-like_helical_dom_sf"/>
</dbReference>
<dbReference type="Gene3D" id="1.25.40.10">
    <property type="entry name" value="Tetratricopeptide repeat domain"/>
    <property type="match status" value="1"/>
</dbReference>
<dbReference type="InterPro" id="IPR000792">
    <property type="entry name" value="Tscrpt_reg_LuxR_C"/>
</dbReference>
<dbReference type="RefSeq" id="WP_197003921.1">
    <property type="nucleotide sequence ID" value="NZ_BONS01000022.1"/>
</dbReference>
<dbReference type="GO" id="GO:0005524">
    <property type="term" value="F:ATP binding"/>
    <property type="evidence" value="ECO:0007669"/>
    <property type="project" value="UniProtKB-KW"/>
</dbReference>
<evidence type="ECO:0000313" key="5">
    <source>
        <dbReference type="Proteomes" id="UP000622552"/>
    </source>
</evidence>
<dbReference type="GO" id="GO:0006355">
    <property type="term" value="P:regulation of DNA-templated transcription"/>
    <property type="evidence" value="ECO:0007669"/>
    <property type="project" value="InterPro"/>
</dbReference>
<dbReference type="SMART" id="SM00421">
    <property type="entry name" value="HTH_LUXR"/>
    <property type="match status" value="1"/>
</dbReference>
<dbReference type="SUPFAM" id="SSF52540">
    <property type="entry name" value="P-loop containing nucleoside triphosphate hydrolases"/>
    <property type="match status" value="1"/>
</dbReference>
<feature type="domain" description="HTH luxR-type" evidence="3">
    <location>
        <begin position="901"/>
        <end position="958"/>
    </location>
</feature>
<protein>
    <submittedName>
        <fullName evidence="4">DNA-binding CsgD family transcriptional regulator/tetratricopeptide (TPR) repeat protein</fullName>
    </submittedName>
</protein>